<dbReference type="OrthoDB" id="26994at10239"/>
<organism evidence="1 2">
    <name type="scientific">Burkholderia phage JG068</name>
    <dbReference type="NCBI Taxonomy" id="1401297"/>
    <lineage>
        <taxon>Viruses</taxon>
        <taxon>Duplodnaviria</taxon>
        <taxon>Heunggongvirae</taxon>
        <taxon>Uroviricota</taxon>
        <taxon>Caudoviricetes</taxon>
        <taxon>Autographivirales</taxon>
        <taxon>Autonotataviridae</taxon>
        <taxon>Mguuvirus</taxon>
        <taxon>Mguuvirus JG068</taxon>
    </lineage>
</organism>
<evidence type="ECO:0000313" key="2">
    <source>
        <dbReference type="Proteomes" id="UP000016892"/>
    </source>
</evidence>
<dbReference type="KEGG" id="vg:17699707"/>
<dbReference type="Proteomes" id="UP000016892">
    <property type="component" value="Segment"/>
</dbReference>
<dbReference type="EMBL" id="KC853746">
    <property type="protein sequence ID" value="AGW43611.1"/>
    <property type="molecule type" value="Genomic_DNA"/>
</dbReference>
<protein>
    <submittedName>
        <fullName evidence="1">Uncharacterized protein</fullName>
    </submittedName>
</protein>
<evidence type="ECO:0000313" key="1">
    <source>
        <dbReference type="EMBL" id="AGW43611.1"/>
    </source>
</evidence>
<sequence>MVLLREREWTQEQWDELNTAMVWVARSAKQSQAKGWFKHIRVEDCMASIDGKFVRASRVDDDFVIVYGVGAPWYNWSFKALEEMLVIRLRKGSNYRKVLSALTILAEHHECKSIVVGDALTQDDRLARVYERAGFRRESSQFIKEI</sequence>
<reference evidence="1 2" key="1">
    <citation type="journal article" date="2013" name="BMC Genomics">
        <title>Genomic characterization of JG068, a novel virulent podovirus active against Burkholderia cenocepacia.</title>
        <authorList>
            <person name="Lynch K.H."/>
            <person name="Abdu A.H."/>
            <person name="Schobert M."/>
            <person name="Dennis J.J."/>
        </authorList>
    </citation>
    <scope>NUCLEOTIDE SEQUENCE [LARGE SCALE GENOMIC DNA]</scope>
</reference>
<dbReference type="GeneID" id="17699707"/>
<proteinExistence type="predicted"/>
<name>U3PDK3_9CAUD</name>
<dbReference type="RefSeq" id="YP_008853868.1">
    <property type="nucleotide sequence ID" value="NC_022916.1"/>
</dbReference>
<gene>
    <name evidence="1" type="ORF">JG068_029</name>
</gene>
<keyword evidence="2" id="KW-1185">Reference proteome</keyword>
<accession>U3PDK3</accession>